<feature type="domain" description="DUF3645" evidence="8">
    <location>
        <begin position="440"/>
        <end position="472"/>
    </location>
</feature>
<keyword evidence="6" id="KW-0788">Thiol protease</keyword>
<evidence type="ECO:0000256" key="3">
    <source>
        <dbReference type="ARBA" id="ARBA00022670"/>
    </source>
</evidence>
<evidence type="ECO:0000256" key="5">
    <source>
        <dbReference type="ARBA" id="ARBA00022801"/>
    </source>
</evidence>
<keyword evidence="3" id="KW-0645">Protease</keyword>
<evidence type="ECO:0000256" key="2">
    <source>
        <dbReference type="ARBA" id="ARBA00012759"/>
    </source>
</evidence>
<keyword evidence="10" id="KW-1185">Reference proteome</keyword>
<dbReference type="EMBL" id="JAIZPD010000015">
    <property type="protein sequence ID" value="KAH0958451.1"/>
    <property type="molecule type" value="Genomic_DNA"/>
</dbReference>
<dbReference type="InterPro" id="IPR022105">
    <property type="entry name" value="DUF3645"/>
</dbReference>
<evidence type="ECO:0000259" key="8">
    <source>
        <dbReference type="Pfam" id="PF12359"/>
    </source>
</evidence>
<organism evidence="9 10">
    <name type="scientific">Hirsutella rhossiliensis</name>
    <dbReference type="NCBI Taxonomy" id="111463"/>
    <lineage>
        <taxon>Eukaryota</taxon>
        <taxon>Fungi</taxon>
        <taxon>Dikarya</taxon>
        <taxon>Ascomycota</taxon>
        <taxon>Pezizomycotina</taxon>
        <taxon>Sordariomycetes</taxon>
        <taxon>Hypocreomycetidae</taxon>
        <taxon>Hypocreales</taxon>
        <taxon>Ophiocordycipitaceae</taxon>
        <taxon>Hirsutella</taxon>
    </lineage>
</organism>
<dbReference type="PANTHER" id="PTHR13367:SF33">
    <property type="entry name" value="P-LOOP CONTAINING NUCLEOSIDE TRIPHOSPHATE HYDROLASE PROTEIN"/>
    <property type="match status" value="1"/>
</dbReference>
<gene>
    <name evidence="9" type="ORF">HRG_10138</name>
</gene>
<sequence length="848" mass="95627">MAREVVSRCVALIANALSLNDNRFRWLRQGNLWPRVSSVSLLQQLRSNDKAIFGPGMKELLVFYGTSITTLQWLLRIRHAFRRGDRQKLLKHCSDRGHSNWDPIEFPDWLLLEIESNLLIRREQVEVANAIISPPSSANSVLQLNMGKGKTSCIVPMVVAVLADSKQLCRLIVPKALLLQTAQTLQSKIGGLLGREMRQIPFSRRTPSSSDMQKLYVDLHRDILGRSGVILAIPEHIMSYKLSGFQKLADSKLKEAREMMAIQSWLTKTCRDVLDESDFTLAVKTQLIYPSGQLVPVDGHPDRWKVVQGLLTLVHDNLADLRKRFPHRIEVVERAPGFPMIYIVQSEIEDTLRSRVTDTVCDGHTSILRLPSSYTDACKACLRRVLTEDNPDPEDFASLSKEFAAKPSLFKNALIIRGLLLKGILLLCLRKRWNVQYGLHPKRDPLAVPFEAKGVPSEQAEFGHPDVAIIFTCLSFYYAGLTIHQFQEGLGRVLKSDDPASENRDCMIATSHGARLTEEELLKHLSNAKIRLLIDAGAYILEMDNQSLIKKWLEKDTDAKAGVFFGTHDNRAWVRYRDGKEIPLLATPFAESLQECLVYLDEAHTRGTDLKLPPHARGALTLALGQTKDHTVQAAMRLRQLATTQSVTFCAPPEVYRSILDLRRKKDGMRISSFDVVHWLLEQTCRNNEQLRSLFNAQGIDFCRRTSAARQYPKFLSEEAHTSALLEVIRSPEEIMLDELYGSAAQTPRNNAPESFHSSLRGIASSLMEEVEQEREVEFQVEQVRQFQKPHHYKSLRFSGLHPAISSFVQTGLLDGDSGFELVSTFLANTGLGRVANHSIPATVAQYS</sequence>
<evidence type="ECO:0000313" key="9">
    <source>
        <dbReference type="EMBL" id="KAH0958451.1"/>
    </source>
</evidence>
<dbReference type="InterPro" id="IPR051346">
    <property type="entry name" value="OTU_Deubiquitinase"/>
</dbReference>
<evidence type="ECO:0000256" key="6">
    <source>
        <dbReference type="ARBA" id="ARBA00022807"/>
    </source>
</evidence>
<evidence type="ECO:0000256" key="4">
    <source>
        <dbReference type="ARBA" id="ARBA00022786"/>
    </source>
</evidence>
<comment type="catalytic activity">
    <reaction evidence="1">
        <text>Thiol-dependent hydrolysis of ester, thioester, amide, peptide and isopeptide bonds formed by the C-terminal Gly of ubiquitin (a 76-residue protein attached to proteins as an intracellular targeting signal).</text>
        <dbReference type="EC" id="3.4.19.12"/>
    </reaction>
</comment>
<accession>A0A9P8MQQ8</accession>
<protein>
    <recommendedName>
        <fullName evidence="2">ubiquitinyl hydrolase 1</fullName>
        <ecNumber evidence="2">3.4.19.12</ecNumber>
    </recommendedName>
</protein>
<evidence type="ECO:0000256" key="1">
    <source>
        <dbReference type="ARBA" id="ARBA00000707"/>
    </source>
</evidence>
<dbReference type="OrthoDB" id="3182339at2759"/>
<reference evidence="9" key="1">
    <citation type="submission" date="2021-09" db="EMBL/GenBank/DDBJ databases">
        <title>A high-quality genome of the endoparasitic fungus Hirsutella rhossiliensis with a comparison of Hirsutella genomes reveals transposable elements contributing to genome size variation.</title>
        <authorList>
            <person name="Lin R."/>
            <person name="Jiao Y."/>
            <person name="Sun X."/>
            <person name="Ling J."/>
            <person name="Xie B."/>
            <person name="Cheng X."/>
        </authorList>
    </citation>
    <scope>NUCLEOTIDE SEQUENCE</scope>
    <source>
        <strain evidence="9">HR02</strain>
    </source>
</reference>
<dbReference type="EC" id="3.4.19.12" evidence="2"/>
<dbReference type="Pfam" id="PF12359">
    <property type="entry name" value="DUF3645"/>
    <property type="match status" value="1"/>
</dbReference>
<evidence type="ECO:0000313" key="10">
    <source>
        <dbReference type="Proteomes" id="UP000824596"/>
    </source>
</evidence>
<dbReference type="AlphaFoldDB" id="A0A9P8MQQ8"/>
<keyword evidence="5 9" id="KW-0378">Hydrolase</keyword>
<dbReference type="InterPro" id="IPR022099">
    <property type="entry name" value="DUF3638"/>
</dbReference>
<dbReference type="GeneID" id="68359267"/>
<name>A0A9P8MQQ8_9HYPO</name>
<dbReference type="Pfam" id="PF12340">
    <property type="entry name" value="DUF3638"/>
    <property type="match status" value="1"/>
</dbReference>
<dbReference type="RefSeq" id="XP_044715964.1">
    <property type="nucleotide sequence ID" value="XM_044868609.1"/>
</dbReference>
<evidence type="ECO:0000259" key="7">
    <source>
        <dbReference type="Pfam" id="PF12340"/>
    </source>
</evidence>
<dbReference type="GO" id="GO:0006508">
    <property type="term" value="P:proteolysis"/>
    <property type="evidence" value="ECO:0007669"/>
    <property type="project" value="UniProtKB-KW"/>
</dbReference>
<comment type="caution">
    <text evidence="9">The sequence shown here is derived from an EMBL/GenBank/DDBJ whole genome shotgun (WGS) entry which is preliminary data.</text>
</comment>
<feature type="domain" description="DUF3638" evidence="7">
    <location>
        <begin position="98"/>
        <end position="321"/>
    </location>
</feature>
<proteinExistence type="predicted"/>
<keyword evidence="4" id="KW-0833">Ubl conjugation pathway</keyword>
<dbReference type="GO" id="GO:0004843">
    <property type="term" value="F:cysteine-type deubiquitinase activity"/>
    <property type="evidence" value="ECO:0007669"/>
    <property type="project" value="UniProtKB-EC"/>
</dbReference>
<dbReference type="PANTHER" id="PTHR13367">
    <property type="entry name" value="UBIQUITIN THIOESTERASE"/>
    <property type="match status" value="1"/>
</dbReference>
<dbReference type="Proteomes" id="UP000824596">
    <property type="component" value="Unassembled WGS sequence"/>
</dbReference>